<keyword evidence="2" id="KW-1185">Reference proteome</keyword>
<dbReference type="OrthoDB" id="2444204at2759"/>
<evidence type="ECO:0000313" key="2">
    <source>
        <dbReference type="Proteomes" id="UP000789508"/>
    </source>
</evidence>
<evidence type="ECO:0000313" key="1">
    <source>
        <dbReference type="EMBL" id="CAG8765539.1"/>
    </source>
</evidence>
<organism evidence="1 2">
    <name type="scientific">Ambispora leptoticha</name>
    <dbReference type="NCBI Taxonomy" id="144679"/>
    <lineage>
        <taxon>Eukaryota</taxon>
        <taxon>Fungi</taxon>
        <taxon>Fungi incertae sedis</taxon>
        <taxon>Mucoromycota</taxon>
        <taxon>Glomeromycotina</taxon>
        <taxon>Glomeromycetes</taxon>
        <taxon>Archaeosporales</taxon>
        <taxon>Ambisporaceae</taxon>
        <taxon>Ambispora</taxon>
    </lineage>
</organism>
<protein>
    <submittedName>
        <fullName evidence="1">13509_t:CDS:1</fullName>
    </submittedName>
</protein>
<sequence>NNLNSTISQFLASYIYVHIWEANLRGKQIQDISSEICFKFTTCTKQDCRKHHVVPTPLILFKRFELACLQYTVMQQLDVIYNRCLLKKQQSETIRGAQRWWAEILVKFHIRYQSPQTSCPEVTYAVLAKLPKHTRSRLISLGQKIWLYEDYWGIDEFNREMSQKIALRHRRDLPIGYDYYDGYHEAIPVGKRLTTFFSNLYDNRVLDAIKHIEIFIQYAIDNAKLVNMNTFDA</sequence>
<dbReference type="EMBL" id="CAJVPS010049014">
    <property type="protein sequence ID" value="CAG8765539.1"/>
    <property type="molecule type" value="Genomic_DNA"/>
</dbReference>
<gene>
    <name evidence="1" type="ORF">ALEPTO_LOCUS13851</name>
</gene>
<feature type="non-terminal residue" evidence="1">
    <location>
        <position position="233"/>
    </location>
</feature>
<name>A0A9N9J4K0_9GLOM</name>
<feature type="non-terminal residue" evidence="1">
    <location>
        <position position="1"/>
    </location>
</feature>
<reference evidence="1" key="1">
    <citation type="submission" date="2021-06" db="EMBL/GenBank/DDBJ databases">
        <authorList>
            <person name="Kallberg Y."/>
            <person name="Tangrot J."/>
            <person name="Rosling A."/>
        </authorList>
    </citation>
    <scope>NUCLEOTIDE SEQUENCE</scope>
    <source>
        <strain evidence="1">FL130A</strain>
    </source>
</reference>
<accession>A0A9N9J4K0</accession>
<dbReference type="Proteomes" id="UP000789508">
    <property type="component" value="Unassembled WGS sequence"/>
</dbReference>
<dbReference type="AlphaFoldDB" id="A0A9N9J4K0"/>
<comment type="caution">
    <text evidence="1">The sequence shown here is derived from an EMBL/GenBank/DDBJ whole genome shotgun (WGS) entry which is preliminary data.</text>
</comment>
<proteinExistence type="predicted"/>